<accession>A0A0C3QHD2</accession>
<feature type="compositionally biased region" description="Polar residues" evidence="1">
    <location>
        <begin position="179"/>
        <end position="188"/>
    </location>
</feature>
<proteinExistence type="predicted"/>
<keyword evidence="3" id="KW-1185">Reference proteome</keyword>
<reference evidence="3" key="2">
    <citation type="submission" date="2015-01" db="EMBL/GenBank/DDBJ databases">
        <title>Evolutionary Origins and Diversification of the Mycorrhizal Mutualists.</title>
        <authorList>
            <consortium name="DOE Joint Genome Institute"/>
            <consortium name="Mycorrhizal Genomics Consortium"/>
            <person name="Kohler A."/>
            <person name="Kuo A."/>
            <person name="Nagy L.G."/>
            <person name="Floudas D."/>
            <person name="Copeland A."/>
            <person name="Barry K.W."/>
            <person name="Cichocki N."/>
            <person name="Veneault-Fourrey C."/>
            <person name="LaButti K."/>
            <person name="Lindquist E.A."/>
            <person name="Lipzen A."/>
            <person name="Lundell T."/>
            <person name="Morin E."/>
            <person name="Murat C."/>
            <person name="Riley R."/>
            <person name="Ohm R."/>
            <person name="Sun H."/>
            <person name="Tunlid A."/>
            <person name="Henrissat B."/>
            <person name="Grigoriev I.V."/>
            <person name="Hibbett D.S."/>
            <person name="Martin F."/>
        </authorList>
    </citation>
    <scope>NUCLEOTIDE SEQUENCE [LARGE SCALE GENOMIC DNA]</scope>
    <source>
        <strain evidence="3">MUT 4182</strain>
    </source>
</reference>
<feature type="region of interest" description="Disordered" evidence="1">
    <location>
        <begin position="43"/>
        <end position="188"/>
    </location>
</feature>
<evidence type="ECO:0000313" key="2">
    <source>
        <dbReference type="EMBL" id="KIO25144.1"/>
    </source>
</evidence>
<dbReference type="Proteomes" id="UP000054248">
    <property type="component" value="Unassembled WGS sequence"/>
</dbReference>
<reference evidence="2 3" key="1">
    <citation type="submission" date="2014-04" db="EMBL/GenBank/DDBJ databases">
        <authorList>
            <consortium name="DOE Joint Genome Institute"/>
            <person name="Kuo A."/>
            <person name="Girlanda M."/>
            <person name="Perotto S."/>
            <person name="Kohler A."/>
            <person name="Nagy L.G."/>
            <person name="Floudas D."/>
            <person name="Copeland A."/>
            <person name="Barry K.W."/>
            <person name="Cichocki N."/>
            <person name="Veneault-Fourrey C."/>
            <person name="LaButti K."/>
            <person name="Lindquist E.A."/>
            <person name="Lipzen A."/>
            <person name="Lundell T."/>
            <person name="Morin E."/>
            <person name="Murat C."/>
            <person name="Sun H."/>
            <person name="Tunlid A."/>
            <person name="Henrissat B."/>
            <person name="Grigoriev I.V."/>
            <person name="Hibbett D.S."/>
            <person name="Martin F."/>
            <person name="Nordberg H.P."/>
            <person name="Cantor M.N."/>
            <person name="Hua S.X."/>
        </authorList>
    </citation>
    <scope>NUCLEOTIDE SEQUENCE [LARGE SCALE GENOMIC DNA]</scope>
    <source>
        <strain evidence="2 3">MUT 4182</strain>
    </source>
</reference>
<dbReference type="OrthoDB" id="3267350at2759"/>
<gene>
    <name evidence="2" type="ORF">M407DRAFT_8539</name>
</gene>
<protein>
    <submittedName>
        <fullName evidence="2">Uncharacterized protein</fullName>
    </submittedName>
</protein>
<name>A0A0C3QHD2_9AGAM</name>
<organism evidence="2 3">
    <name type="scientific">Tulasnella calospora MUT 4182</name>
    <dbReference type="NCBI Taxonomy" id="1051891"/>
    <lineage>
        <taxon>Eukaryota</taxon>
        <taxon>Fungi</taxon>
        <taxon>Dikarya</taxon>
        <taxon>Basidiomycota</taxon>
        <taxon>Agaricomycotina</taxon>
        <taxon>Agaricomycetes</taxon>
        <taxon>Cantharellales</taxon>
        <taxon>Tulasnellaceae</taxon>
        <taxon>Tulasnella</taxon>
    </lineage>
</organism>
<evidence type="ECO:0000313" key="3">
    <source>
        <dbReference type="Proteomes" id="UP000054248"/>
    </source>
</evidence>
<evidence type="ECO:0000256" key="1">
    <source>
        <dbReference type="SAM" id="MobiDB-lite"/>
    </source>
</evidence>
<feature type="compositionally biased region" description="Polar residues" evidence="1">
    <location>
        <begin position="131"/>
        <end position="141"/>
    </location>
</feature>
<feature type="compositionally biased region" description="Polar residues" evidence="1">
    <location>
        <begin position="107"/>
        <end position="123"/>
    </location>
</feature>
<dbReference type="HOGENOM" id="CLU_1442059_0_0_1"/>
<feature type="compositionally biased region" description="Polar residues" evidence="1">
    <location>
        <begin position="153"/>
        <end position="166"/>
    </location>
</feature>
<dbReference type="EMBL" id="KN823047">
    <property type="protein sequence ID" value="KIO25144.1"/>
    <property type="molecule type" value="Genomic_DNA"/>
</dbReference>
<dbReference type="AlphaFoldDB" id="A0A0C3QHD2"/>
<sequence length="188" mass="20524">MLGFLKASWDHLPKPPRLPPSLFSLKARRAWLNVRPEFNYGDERDKLQRRNTRKAQKELERDEAWARAYKKKQARAEKKAKAAVQKSAAARAKKAQKSGFKPLAESKQANLPSRSQSMRTPANANGWAALQVTTAPATTSKRPGVARSPSAPNPRTSRGSSRQTGDACSPSHPAGRIPGTTTTCGPAT</sequence>
<feature type="compositionally biased region" description="Basic and acidic residues" evidence="1">
    <location>
        <begin position="55"/>
        <end position="65"/>
    </location>
</feature>